<evidence type="ECO:0000313" key="4">
    <source>
        <dbReference type="Proteomes" id="UP001159364"/>
    </source>
</evidence>
<accession>A0AAV8TFS3</accession>
<feature type="signal peptide" evidence="2">
    <location>
        <begin position="1"/>
        <end position="24"/>
    </location>
</feature>
<dbReference type="Proteomes" id="UP001159364">
    <property type="component" value="Linkage Group LG05"/>
</dbReference>
<evidence type="ECO:0000256" key="1">
    <source>
        <dbReference type="SAM" id="MobiDB-lite"/>
    </source>
</evidence>
<comment type="caution">
    <text evidence="3">The sequence shown here is derived from an EMBL/GenBank/DDBJ whole genome shotgun (WGS) entry which is preliminary data.</text>
</comment>
<organism evidence="3 4">
    <name type="scientific">Erythroxylum novogranatense</name>
    <dbReference type="NCBI Taxonomy" id="1862640"/>
    <lineage>
        <taxon>Eukaryota</taxon>
        <taxon>Viridiplantae</taxon>
        <taxon>Streptophyta</taxon>
        <taxon>Embryophyta</taxon>
        <taxon>Tracheophyta</taxon>
        <taxon>Spermatophyta</taxon>
        <taxon>Magnoliopsida</taxon>
        <taxon>eudicotyledons</taxon>
        <taxon>Gunneridae</taxon>
        <taxon>Pentapetalae</taxon>
        <taxon>rosids</taxon>
        <taxon>fabids</taxon>
        <taxon>Malpighiales</taxon>
        <taxon>Erythroxylaceae</taxon>
        <taxon>Erythroxylum</taxon>
    </lineage>
</organism>
<evidence type="ECO:0000256" key="2">
    <source>
        <dbReference type="SAM" id="SignalP"/>
    </source>
</evidence>
<protein>
    <submittedName>
        <fullName evidence="3">Uncharacterized protein</fullName>
    </submittedName>
</protein>
<name>A0AAV8TFS3_9ROSI</name>
<gene>
    <name evidence="3" type="ORF">K2173_014822</name>
</gene>
<dbReference type="PROSITE" id="PS51257">
    <property type="entry name" value="PROKAR_LIPOPROTEIN"/>
    <property type="match status" value="1"/>
</dbReference>
<dbReference type="EMBL" id="JAIWQS010000005">
    <property type="protein sequence ID" value="KAJ8765700.1"/>
    <property type="molecule type" value="Genomic_DNA"/>
</dbReference>
<evidence type="ECO:0000313" key="3">
    <source>
        <dbReference type="EMBL" id="KAJ8765700.1"/>
    </source>
</evidence>
<proteinExistence type="predicted"/>
<feature type="region of interest" description="Disordered" evidence="1">
    <location>
        <begin position="53"/>
        <end position="89"/>
    </location>
</feature>
<feature type="chain" id="PRO_5043922488" evidence="2">
    <location>
        <begin position="25"/>
        <end position="89"/>
    </location>
</feature>
<dbReference type="AlphaFoldDB" id="A0AAV8TFS3"/>
<feature type="compositionally biased region" description="Basic residues" evidence="1">
    <location>
        <begin position="75"/>
        <end position="89"/>
    </location>
</feature>
<keyword evidence="2" id="KW-0732">Signal</keyword>
<sequence length="89" mass="10041">MENQRYAALLLLILMIASCRSTEARAMVTPKKINGGLLTPELGYTKSKDFVTESKRLAPSGPNKKVPIHPPPRLRPPRHRRRPPPPRHS</sequence>
<reference evidence="3 4" key="1">
    <citation type="submission" date="2021-09" db="EMBL/GenBank/DDBJ databases">
        <title>Genomic insights and catalytic innovation underlie evolution of tropane alkaloids biosynthesis.</title>
        <authorList>
            <person name="Wang Y.-J."/>
            <person name="Tian T."/>
            <person name="Huang J.-P."/>
            <person name="Huang S.-X."/>
        </authorList>
    </citation>
    <scope>NUCLEOTIDE SEQUENCE [LARGE SCALE GENOMIC DNA]</scope>
    <source>
        <strain evidence="3">KIB-2018</strain>
        <tissue evidence="3">Leaf</tissue>
    </source>
</reference>
<keyword evidence="4" id="KW-1185">Reference proteome</keyword>